<dbReference type="Proteomes" id="UP001139486">
    <property type="component" value="Unassembled WGS sequence"/>
</dbReference>
<dbReference type="RefSeq" id="WP_254289649.1">
    <property type="nucleotide sequence ID" value="NZ_JAMLDY010000014.1"/>
</dbReference>
<reference evidence="1" key="1">
    <citation type="submission" date="2022-05" db="EMBL/GenBank/DDBJ databases">
        <title>Sphingomonas sp. strain RP10 Genome sequencing and assembly.</title>
        <authorList>
            <person name="Kim I."/>
        </authorList>
    </citation>
    <scope>NUCLEOTIDE SEQUENCE</scope>
    <source>
        <strain evidence="1">RP10</strain>
    </source>
</reference>
<keyword evidence="2" id="KW-1185">Reference proteome</keyword>
<name>A0A9X2HYB4_9SPHN</name>
<evidence type="ECO:0000313" key="2">
    <source>
        <dbReference type="Proteomes" id="UP001139486"/>
    </source>
</evidence>
<organism evidence="1 2">
    <name type="scientific">Sphingomonas liriopis</name>
    <dbReference type="NCBI Taxonomy" id="2949094"/>
    <lineage>
        <taxon>Bacteria</taxon>
        <taxon>Pseudomonadati</taxon>
        <taxon>Pseudomonadota</taxon>
        <taxon>Alphaproteobacteria</taxon>
        <taxon>Sphingomonadales</taxon>
        <taxon>Sphingomonadaceae</taxon>
        <taxon>Sphingomonas</taxon>
    </lineage>
</organism>
<comment type="caution">
    <text evidence="1">The sequence shown here is derived from an EMBL/GenBank/DDBJ whole genome shotgun (WGS) entry which is preliminary data.</text>
</comment>
<evidence type="ECO:0000313" key="1">
    <source>
        <dbReference type="EMBL" id="MCP3735649.1"/>
    </source>
</evidence>
<protein>
    <submittedName>
        <fullName evidence="1">Uncharacterized protein</fullName>
    </submittedName>
</protein>
<proteinExistence type="predicted"/>
<accession>A0A9X2HYB4</accession>
<dbReference type="EMBL" id="JAMLDY010000014">
    <property type="protein sequence ID" value="MCP3735649.1"/>
    <property type="molecule type" value="Genomic_DNA"/>
</dbReference>
<gene>
    <name evidence="1" type="ORF">M9979_12270</name>
</gene>
<sequence>MSGFDFRDMLGGAAAGVEPDDALADGASAEHAQGLCAHLMRQKKHVGLNVEQLCRAIIYTANATDVCAGGLLALIVERMSEIAFRESSEDQRDHLIAEVIALLPEEYRG</sequence>
<dbReference type="AlphaFoldDB" id="A0A9X2HYB4"/>